<dbReference type="Proteomes" id="UP000095287">
    <property type="component" value="Unplaced"/>
</dbReference>
<protein>
    <submittedName>
        <fullName evidence="3">NAC-A/B domain-containing protein</fullName>
    </submittedName>
</protein>
<feature type="region of interest" description="Disordered" evidence="1">
    <location>
        <begin position="1"/>
        <end position="77"/>
    </location>
</feature>
<sequence length="214" mass="23308">MDSELLPPLPMPSPSEDRSESPSFESDAGSSDEDSGDSVRMGVPSEESAASPSLGHSLEMNRAGFNTTVAENTALKDQMERRNISSASFHPVEDMIYINVTSDEEPEDAVAFMASTFITLEQDTNEVAALEPRLVEKEAETQPNENQERGPDAALDQLDPVENVETTTTTFTEGDKDCQSPVSPSLEQDLIESASTISDSEKAMLETERIRTFP</sequence>
<accession>A0A1I7ZDB4</accession>
<organism evidence="2 3">
    <name type="scientific">Steinernema glaseri</name>
    <dbReference type="NCBI Taxonomy" id="37863"/>
    <lineage>
        <taxon>Eukaryota</taxon>
        <taxon>Metazoa</taxon>
        <taxon>Ecdysozoa</taxon>
        <taxon>Nematoda</taxon>
        <taxon>Chromadorea</taxon>
        <taxon>Rhabditida</taxon>
        <taxon>Tylenchina</taxon>
        <taxon>Panagrolaimomorpha</taxon>
        <taxon>Strongyloidoidea</taxon>
        <taxon>Steinernematidae</taxon>
        <taxon>Steinernema</taxon>
    </lineage>
</organism>
<feature type="region of interest" description="Disordered" evidence="1">
    <location>
        <begin position="134"/>
        <end position="214"/>
    </location>
</feature>
<evidence type="ECO:0000313" key="3">
    <source>
        <dbReference type="WBParaSite" id="L893_g25213.t1"/>
    </source>
</evidence>
<dbReference type="WBParaSite" id="L893_g25213.t1">
    <property type="protein sequence ID" value="L893_g25213.t1"/>
    <property type="gene ID" value="L893_g25213"/>
</dbReference>
<keyword evidence="2" id="KW-1185">Reference proteome</keyword>
<reference evidence="3" key="1">
    <citation type="submission" date="2016-11" db="UniProtKB">
        <authorList>
            <consortium name="WormBaseParasite"/>
        </authorList>
    </citation>
    <scope>IDENTIFICATION</scope>
</reference>
<name>A0A1I7ZDB4_9BILA</name>
<feature type="compositionally biased region" description="Basic and acidic residues" evidence="1">
    <location>
        <begin position="199"/>
        <end position="214"/>
    </location>
</feature>
<proteinExistence type="predicted"/>
<evidence type="ECO:0000256" key="1">
    <source>
        <dbReference type="SAM" id="MobiDB-lite"/>
    </source>
</evidence>
<feature type="compositionally biased region" description="Basic and acidic residues" evidence="1">
    <location>
        <begin position="134"/>
        <end position="151"/>
    </location>
</feature>
<dbReference type="AlphaFoldDB" id="A0A1I7ZDB4"/>
<evidence type="ECO:0000313" key="2">
    <source>
        <dbReference type="Proteomes" id="UP000095287"/>
    </source>
</evidence>